<sequence length="110" mass="12909">MDIHWRIAQWVQHRHFWNLPDLEKDDKEILSGGANFVDAVLQHNEIRTIMIFVIDDELALTRQVKHVAQLASVVGYVVRRHSLLKDIRTYDEIPVERKECLYGSLMVPDC</sequence>
<dbReference type="EMBL" id="JBJUIK010000002">
    <property type="protein sequence ID" value="KAL3535050.1"/>
    <property type="molecule type" value="Genomic_DNA"/>
</dbReference>
<protein>
    <submittedName>
        <fullName evidence="1">Uncharacterized protein</fullName>
    </submittedName>
</protein>
<organism evidence="1 2">
    <name type="scientific">Cinchona calisaya</name>
    <dbReference type="NCBI Taxonomy" id="153742"/>
    <lineage>
        <taxon>Eukaryota</taxon>
        <taxon>Viridiplantae</taxon>
        <taxon>Streptophyta</taxon>
        <taxon>Embryophyta</taxon>
        <taxon>Tracheophyta</taxon>
        <taxon>Spermatophyta</taxon>
        <taxon>Magnoliopsida</taxon>
        <taxon>eudicotyledons</taxon>
        <taxon>Gunneridae</taxon>
        <taxon>Pentapetalae</taxon>
        <taxon>asterids</taxon>
        <taxon>lamiids</taxon>
        <taxon>Gentianales</taxon>
        <taxon>Rubiaceae</taxon>
        <taxon>Cinchonoideae</taxon>
        <taxon>Cinchoneae</taxon>
        <taxon>Cinchona</taxon>
    </lineage>
</organism>
<dbReference type="AlphaFoldDB" id="A0ABD3AV29"/>
<reference evidence="1 2" key="1">
    <citation type="submission" date="2024-11" db="EMBL/GenBank/DDBJ databases">
        <title>A near-complete genome assembly of Cinchona calisaya.</title>
        <authorList>
            <person name="Lian D.C."/>
            <person name="Zhao X.W."/>
            <person name="Wei L."/>
        </authorList>
    </citation>
    <scope>NUCLEOTIDE SEQUENCE [LARGE SCALE GENOMIC DNA]</scope>
    <source>
        <tissue evidence="1">Nenye</tissue>
    </source>
</reference>
<gene>
    <name evidence="1" type="ORF">ACH5RR_003511</name>
</gene>
<proteinExistence type="predicted"/>
<keyword evidence="2" id="KW-1185">Reference proteome</keyword>
<accession>A0ABD3AV29</accession>
<dbReference type="Proteomes" id="UP001630127">
    <property type="component" value="Unassembled WGS sequence"/>
</dbReference>
<evidence type="ECO:0000313" key="2">
    <source>
        <dbReference type="Proteomes" id="UP001630127"/>
    </source>
</evidence>
<evidence type="ECO:0000313" key="1">
    <source>
        <dbReference type="EMBL" id="KAL3535050.1"/>
    </source>
</evidence>
<name>A0ABD3AV29_9GENT</name>
<comment type="caution">
    <text evidence="1">The sequence shown here is derived from an EMBL/GenBank/DDBJ whole genome shotgun (WGS) entry which is preliminary data.</text>
</comment>